<dbReference type="Gene3D" id="1.20.950.20">
    <property type="entry name" value="Transmembrane di-heme cytochromes, Chain C"/>
    <property type="match status" value="1"/>
</dbReference>
<feature type="transmembrane region" description="Helical" evidence="17">
    <location>
        <begin position="131"/>
        <end position="150"/>
    </location>
</feature>
<evidence type="ECO:0000256" key="8">
    <source>
        <dbReference type="ARBA" id="ARBA00022982"/>
    </source>
</evidence>
<sequence length="234" mass="26246">MDNYLHNLVFGVYPYLALTIFLLGSWLRFDYAQYTWKSDSSQLLSKGGMRVASNLFHYGVLGLFGGHLVGLLTPHAVFTGIGLSDLAHQWIAILAGSVFGGLCVIGAAMLFLRRLSNPRVRVTSRHSDTWIIGWLLLTVAIGLLTIPTSISHANHGNAEVMIKLADWVQSIVYLHPQPELLLEVDGVYKLHIFLGMSVFLFFPFTRLVHVWSAPISYLMRAYQIVRTKRPSPLH</sequence>
<keyword evidence="10 19" id="KW-0560">Oxidoreductase</keyword>
<dbReference type="NCBIfam" id="TIGR00351">
    <property type="entry name" value="narI"/>
    <property type="match status" value="1"/>
</dbReference>
<dbReference type="GO" id="GO:0005886">
    <property type="term" value="C:plasma membrane"/>
    <property type="evidence" value="ECO:0007669"/>
    <property type="project" value="UniProtKB-SubCell"/>
</dbReference>
<feature type="domain" description="NarG-like" evidence="18">
    <location>
        <begin position="7"/>
        <end position="228"/>
    </location>
</feature>
<feature type="binding site" description="axial binding residue" evidence="16">
    <location>
        <position position="191"/>
    </location>
    <ligand>
        <name>heme b</name>
        <dbReference type="ChEBI" id="CHEBI:60344"/>
        <label>1</label>
    </ligand>
    <ligandPart>
        <name>Fe</name>
        <dbReference type="ChEBI" id="CHEBI:18248"/>
    </ligandPart>
</feature>
<comment type="subcellular location">
    <subcellularLocation>
        <location evidence="1">Cell membrane</location>
        <topology evidence="1">Multi-pass membrane protein</topology>
    </subcellularLocation>
</comment>
<evidence type="ECO:0000256" key="15">
    <source>
        <dbReference type="ARBA" id="ARBA00063882"/>
    </source>
</evidence>
<reference evidence="19" key="1">
    <citation type="submission" date="2017-03" db="EMBL/GenBank/DDBJ databases">
        <authorList>
            <consortium name="AG Boll"/>
        </authorList>
    </citation>
    <scope>NUCLEOTIDE SEQUENCE [LARGE SCALE GENOMIC DNA]</scope>
    <source>
        <strain evidence="19">Chol</strain>
    </source>
</reference>
<keyword evidence="13 17" id="KW-0472">Membrane</keyword>
<feature type="transmembrane region" description="Helical" evidence="17">
    <location>
        <begin position="190"/>
        <end position="219"/>
    </location>
</feature>
<dbReference type="InterPro" id="IPR023234">
    <property type="entry name" value="NarG-like_domain"/>
</dbReference>
<evidence type="ECO:0000259" key="18">
    <source>
        <dbReference type="Pfam" id="PF02665"/>
    </source>
</evidence>
<dbReference type="RefSeq" id="WP_154715739.1">
    <property type="nucleotide sequence ID" value="NZ_LT837803.1"/>
</dbReference>
<gene>
    <name evidence="19" type="primary">narV</name>
    <name evidence="19" type="ORF">SDENCHOL_10225</name>
</gene>
<evidence type="ECO:0000256" key="2">
    <source>
        <dbReference type="ARBA" id="ARBA00012500"/>
    </source>
</evidence>
<evidence type="ECO:0000256" key="3">
    <source>
        <dbReference type="ARBA" id="ARBA00022448"/>
    </source>
</evidence>
<evidence type="ECO:0000256" key="13">
    <source>
        <dbReference type="ARBA" id="ARBA00023136"/>
    </source>
</evidence>
<dbReference type="Proteomes" id="UP000242886">
    <property type="component" value="Chromosome SDENCHOL"/>
</dbReference>
<comment type="subunit">
    <text evidence="15">Dimer of heterotrimers each composed of an alpha, a beta and a gamma chain. Alpha and beta are catalytic chains; gamma chains are involved in binding the enzyme complex to the cytoplasmic membrane.</text>
</comment>
<evidence type="ECO:0000256" key="5">
    <source>
        <dbReference type="ARBA" id="ARBA00022617"/>
    </source>
</evidence>
<evidence type="ECO:0000256" key="17">
    <source>
        <dbReference type="SAM" id="Phobius"/>
    </source>
</evidence>
<keyword evidence="11 16" id="KW-0408">Iron</keyword>
<organism evidence="19 20">
    <name type="scientific">Sterolibacterium denitrificans</name>
    <dbReference type="NCBI Taxonomy" id="157592"/>
    <lineage>
        <taxon>Bacteria</taxon>
        <taxon>Pseudomonadati</taxon>
        <taxon>Pseudomonadota</taxon>
        <taxon>Betaproteobacteria</taxon>
        <taxon>Nitrosomonadales</taxon>
        <taxon>Sterolibacteriaceae</taxon>
        <taxon>Sterolibacterium</taxon>
    </lineage>
</organism>
<dbReference type="GO" id="GO:0046872">
    <property type="term" value="F:metal ion binding"/>
    <property type="evidence" value="ECO:0007669"/>
    <property type="project" value="UniProtKB-KW"/>
</dbReference>
<dbReference type="InterPro" id="IPR036197">
    <property type="entry name" value="NarG-like_sf"/>
</dbReference>
<evidence type="ECO:0000256" key="16">
    <source>
        <dbReference type="PIRSR" id="PIRSR603816-1"/>
    </source>
</evidence>
<protein>
    <recommendedName>
        <fullName evidence="2">nitrate reductase (quinone)</fullName>
        <ecNumber evidence="2">1.7.5.1</ecNumber>
    </recommendedName>
</protein>
<dbReference type="SUPFAM" id="SSF103501">
    <property type="entry name" value="Respiratory nitrate reductase 1 gamma chain"/>
    <property type="match status" value="1"/>
</dbReference>
<dbReference type="GO" id="GO:0160182">
    <property type="term" value="F:nitrate reductase (quinone) activity"/>
    <property type="evidence" value="ECO:0007669"/>
    <property type="project" value="UniProtKB-EC"/>
</dbReference>
<evidence type="ECO:0000313" key="20">
    <source>
        <dbReference type="Proteomes" id="UP000242886"/>
    </source>
</evidence>
<keyword evidence="5 16" id="KW-0349">Heme</keyword>
<keyword evidence="20" id="KW-1185">Reference proteome</keyword>
<dbReference type="GO" id="GO:0009055">
    <property type="term" value="F:electron transfer activity"/>
    <property type="evidence" value="ECO:0007669"/>
    <property type="project" value="TreeGrafter"/>
</dbReference>
<keyword evidence="3" id="KW-0813">Transport</keyword>
<dbReference type="Pfam" id="PF02665">
    <property type="entry name" value="Nitrate_red_gam"/>
    <property type="match status" value="1"/>
</dbReference>
<evidence type="ECO:0000313" key="19">
    <source>
        <dbReference type="EMBL" id="SMB21221.1"/>
    </source>
</evidence>
<dbReference type="GO" id="GO:0009325">
    <property type="term" value="C:nitrate reductase complex"/>
    <property type="evidence" value="ECO:0007669"/>
    <property type="project" value="InterPro"/>
</dbReference>
<dbReference type="EMBL" id="LT837803">
    <property type="protein sequence ID" value="SMB21221.1"/>
    <property type="molecule type" value="Genomic_DNA"/>
</dbReference>
<evidence type="ECO:0000256" key="9">
    <source>
        <dbReference type="ARBA" id="ARBA00022989"/>
    </source>
</evidence>
<evidence type="ECO:0000256" key="6">
    <source>
        <dbReference type="ARBA" id="ARBA00022692"/>
    </source>
</evidence>
<feature type="transmembrane region" description="Helical" evidence="17">
    <location>
        <begin position="12"/>
        <end position="29"/>
    </location>
</feature>
<evidence type="ECO:0000256" key="11">
    <source>
        <dbReference type="ARBA" id="ARBA00023004"/>
    </source>
</evidence>
<feature type="binding site" description="axial binding residue" evidence="16">
    <location>
        <position position="57"/>
    </location>
    <ligand>
        <name>heme b</name>
        <dbReference type="ChEBI" id="CHEBI:60344"/>
        <label>1</label>
    </ligand>
    <ligandPart>
        <name>Fe</name>
        <dbReference type="ChEBI" id="CHEBI:18248"/>
    </ligandPart>
</feature>
<keyword evidence="7" id="KW-0479">Metal-binding</keyword>
<accession>A0A7Z7HQI9</accession>
<evidence type="ECO:0000256" key="10">
    <source>
        <dbReference type="ARBA" id="ARBA00023002"/>
    </source>
</evidence>
<dbReference type="FunFam" id="1.20.950.20:FF:000001">
    <property type="entry name" value="Respiratory nitrate reductase subunit gamma"/>
    <property type="match status" value="1"/>
</dbReference>
<dbReference type="AlphaFoldDB" id="A0A7Z7HQI9"/>
<evidence type="ECO:0000256" key="7">
    <source>
        <dbReference type="ARBA" id="ARBA00022723"/>
    </source>
</evidence>
<dbReference type="PANTHER" id="PTHR30598:SF3">
    <property type="entry name" value="RESPIRATORY NITRATE REDUCTASE 1 GAMMA CHAIN"/>
    <property type="match status" value="1"/>
</dbReference>
<evidence type="ECO:0000256" key="4">
    <source>
        <dbReference type="ARBA" id="ARBA00022475"/>
    </source>
</evidence>
<keyword evidence="8" id="KW-0249">Electron transport</keyword>
<dbReference type="EC" id="1.7.5.1" evidence="2"/>
<comment type="catalytic activity">
    <reaction evidence="14">
        <text>nitrate + a quinol = a quinone + nitrite + H2O</text>
        <dbReference type="Rhea" id="RHEA:56144"/>
        <dbReference type="ChEBI" id="CHEBI:15377"/>
        <dbReference type="ChEBI" id="CHEBI:16301"/>
        <dbReference type="ChEBI" id="CHEBI:17632"/>
        <dbReference type="ChEBI" id="CHEBI:24646"/>
        <dbReference type="ChEBI" id="CHEBI:132124"/>
        <dbReference type="EC" id="1.7.5.1"/>
    </reaction>
</comment>
<evidence type="ECO:0000256" key="12">
    <source>
        <dbReference type="ARBA" id="ARBA00023063"/>
    </source>
</evidence>
<proteinExistence type="predicted"/>
<evidence type="ECO:0000256" key="1">
    <source>
        <dbReference type="ARBA" id="ARBA00004651"/>
    </source>
</evidence>
<dbReference type="PANTHER" id="PTHR30598">
    <property type="entry name" value="NITRATE REDUCTASE PRIVATE CHAPERONE, REDOX ENZYME MATURATION PROTEIN REMP FAMILY"/>
    <property type="match status" value="1"/>
</dbReference>
<dbReference type="GO" id="GO:0019645">
    <property type="term" value="P:anaerobic electron transport chain"/>
    <property type="evidence" value="ECO:0007669"/>
    <property type="project" value="TreeGrafter"/>
</dbReference>
<dbReference type="InterPro" id="IPR051936">
    <property type="entry name" value="Heme-iron_electron_transfer"/>
</dbReference>
<keyword evidence="6 17" id="KW-0812">Transmembrane</keyword>
<evidence type="ECO:0000256" key="14">
    <source>
        <dbReference type="ARBA" id="ARBA00048294"/>
    </source>
</evidence>
<dbReference type="InterPro" id="IPR003816">
    <property type="entry name" value="Nitrate_red_gam"/>
</dbReference>
<feature type="binding site" description="axial binding residue" evidence="16">
    <location>
        <position position="67"/>
    </location>
    <ligand>
        <name>heme b</name>
        <dbReference type="ChEBI" id="CHEBI:60344"/>
        <label>1</label>
    </ligand>
    <ligandPart>
        <name>Fe</name>
        <dbReference type="ChEBI" id="CHEBI:18248"/>
    </ligandPart>
</feature>
<keyword evidence="9 17" id="KW-1133">Transmembrane helix</keyword>
<feature type="transmembrane region" description="Helical" evidence="17">
    <location>
        <begin position="90"/>
        <end position="111"/>
    </location>
</feature>
<name>A0A7Z7HQI9_9PROT</name>
<feature type="binding site" description="axial binding residue" evidence="16">
    <location>
        <position position="209"/>
    </location>
    <ligand>
        <name>heme b</name>
        <dbReference type="ChEBI" id="CHEBI:60344"/>
        <label>1</label>
    </ligand>
    <ligandPart>
        <name>Fe</name>
        <dbReference type="ChEBI" id="CHEBI:18248"/>
    </ligandPart>
</feature>
<dbReference type="GO" id="GO:0020037">
    <property type="term" value="F:heme binding"/>
    <property type="evidence" value="ECO:0007669"/>
    <property type="project" value="TreeGrafter"/>
</dbReference>
<keyword evidence="4" id="KW-1003">Cell membrane</keyword>
<keyword evidence="12" id="KW-0534">Nitrate assimilation</keyword>
<feature type="transmembrane region" description="Helical" evidence="17">
    <location>
        <begin position="55"/>
        <end position="78"/>
    </location>
</feature>
<dbReference type="GO" id="GO:0042128">
    <property type="term" value="P:nitrate assimilation"/>
    <property type="evidence" value="ECO:0007669"/>
    <property type="project" value="UniProtKB-KW"/>
</dbReference>